<evidence type="ECO:0000256" key="2">
    <source>
        <dbReference type="SAM" id="Phobius"/>
    </source>
</evidence>
<comment type="caution">
    <text evidence="4">The sequence shown here is derived from an EMBL/GenBank/DDBJ whole genome shotgun (WGS) entry which is preliminary data.</text>
</comment>
<organism evidence="4 5">
    <name type="scientific">Pelagicoccus mobilis</name>
    <dbReference type="NCBI Taxonomy" id="415221"/>
    <lineage>
        <taxon>Bacteria</taxon>
        <taxon>Pseudomonadati</taxon>
        <taxon>Verrucomicrobiota</taxon>
        <taxon>Opitutia</taxon>
        <taxon>Puniceicoccales</taxon>
        <taxon>Pelagicoccaceae</taxon>
        <taxon>Pelagicoccus</taxon>
    </lineage>
</organism>
<feature type="domain" description="NfeD-like C-terminal" evidence="3">
    <location>
        <begin position="76"/>
        <end position="128"/>
    </location>
</feature>
<gene>
    <name evidence="4" type="ORF">JIN87_27470</name>
</gene>
<dbReference type="Pfam" id="PF01957">
    <property type="entry name" value="NfeD"/>
    <property type="match status" value="1"/>
</dbReference>
<keyword evidence="2" id="KW-0812">Transmembrane</keyword>
<dbReference type="InterPro" id="IPR012340">
    <property type="entry name" value="NA-bd_OB-fold"/>
</dbReference>
<dbReference type="Gene3D" id="2.40.50.140">
    <property type="entry name" value="Nucleic acid-binding proteins"/>
    <property type="match status" value="1"/>
</dbReference>
<feature type="region of interest" description="Disordered" evidence="1">
    <location>
        <begin position="121"/>
        <end position="158"/>
    </location>
</feature>
<dbReference type="AlphaFoldDB" id="A0A934VSQ2"/>
<dbReference type="InterPro" id="IPR002810">
    <property type="entry name" value="NfeD-like_C"/>
</dbReference>
<feature type="transmembrane region" description="Helical" evidence="2">
    <location>
        <begin position="29"/>
        <end position="48"/>
    </location>
</feature>
<accession>A0A934VSQ2</accession>
<name>A0A934VSQ2_9BACT</name>
<keyword evidence="5" id="KW-1185">Reference proteome</keyword>
<sequence length="158" mass="18502">MIWIAAYLAVGAILYFWTVFRYSKDPDDLLLPIVTFWDPITWLLWLLWPITIWDVKRRVHVQIVRKRKEETIDPSIGRVGKTLTPMIPSGRIRLDEKDYEAVSDDGKLDRDEEVEVLTISMGTLKVRRSQPDAPGNRGKRPPLSQRPHENQPPQKFKR</sequence>
<proteinExistence type="predicted"/>
<keyword evidence="2" id="KW-1133">Transmembrane helix</keyword>
<evidence type="ECO:0000313" key="5">
    <source>
        <dbReference type="Proteomes" id="UP000617628"/>
    </source>
</evidence>
<dbReference type="Proteomes" id="UP000617628">
    <property type="component" value="Unassembled WGS sequence"/>
</dbReference>
<evidence type="ECO:0000313" key="4">
    <source>
        <dbReference type="EMBL" id="MBK1880657.1"/>
    </source>
</evidence>
<dbReference type="RefSeq" id="WP_200359855.1">
    <property type="nucleotide sequence ID" value="NZ_JAENIL010000112.1"/>
</dbReference>
<evidence type="ECO:0000256" key="1">
    <source>
        <dbReference type="SAM" id="MobiDB-lite"/>
    </source>
</evidence>
<dbReference type="EMBL" id="JAENIL010000112">
    <property type="protein sequence ID" value="MBK1880657.1"/>
    <property type="molecule type" value="Genomic_DNA"/>
</dbReference>
<protein>
    <recommendedName>
        <fullName evidence="3">NfeD-like C-terminal domain-containing protein</fullName>
    </recommendedName>
</protein>
<feature type="transmembrane region" description="Helical" evidence="2">
    <location>
        <begin position="5"/>
        <end position="23"/>
    </location>
</feature>
<evidence type="ECO:0000259" key="3">
    <source>
        <dbReference type="Pfam" id="PF01957"/>
    </source>
</evidence>
<reference evidence="4" key="1">
    <citation type="submission" date="2021-01" db="EMBL/GenBank/DDBJ databases">
        <title>Modified the classification status of verrucomicrobia.</title>
        <authorList>
            <person name="Feng X."/>
        </authorList>
    </citation>
    <scope>NUCLEOTIDE SEQUENCE</scope>
    <source>
        <strain evidence="4">KCTC 13126</strain>
    </source>
</reference>
<keyword evidence="2" id="KW-0472">Membrane</keyword>